<accession>A0A0F9JP18</accession>
<evidence type="ECO:0000313" key="1">
    <source>
        <dbReference type="EMBL" id="KKM00693.1"/>
    </source>
</evidence>
<name>A0A0F9JP18_9ZZZZ</name>
<reference evidence="1" key="1">
    <citation type="journal article" date="2015" name="Nature">
        <title>Complex archaea that bridge the gap between prokaryotes and eukaryotes.</title>
        <authorList>
            <person name="Spang A."/>
            <person name="Saw J.H."/>
            <person name="Jorgensen S.L."/>
            <person name="Zaremba-Niedzwiedzka K."/>
            <person name="Martijn J."/>
            <person name="Lind A.E."/>
            <person name="van Eijk R."/>
            <person name="Schleper C."/>
            <person name="Guy L."/>
            <person name="Ettema T.J."/>
        </authorList>
    </citation>
    <scope>NUCLEOTIDE SEQUENCE</scope>
</reference>
<sequence length="233" mass="26242">MEFENVFKVKLVSSVNLRRRVVFDVTPDIAENQNVNYKNIEPIHAPSSFWVYQNTPARAYNLSNIKLISRTIEEATLNLQRVNCLRAWTKPFFGEGTATGGERGLVKSQDKARVGSEQDTGQLTLTCFLPGTTAETDRQVFKKFLGSPPEVILLSAYANKTPGETPSNISRVPVIMTQLSLPYPSDVDYIPTEDGTPFPAIMSIDMQLSEAHSPRELRQFDLHRYRRGILTSF</sequence>
<proteinExistence type="predicted"/>
<dbReference type="AlphaFoldDB" id="A0A0F9JP18"/>
<comment type="caution">
    <text evidence="1">The sequence shown here is derived from an EMBL/GenBank/DDBJ whole genome shotgun (WGS) entry which is preliminary data.</text>
</comment>
<organism evidence="1">
    <name type="scientific">marine sediment metagenome</name>
    <dbReference type="NCBI Taxonomy" id="412755"/>
    <lineage>
        <taxon>unclassified sequences</taxon>
        <taxon>metagenomes</taxon>
        <taxon>ecological metagenomes</taxon>
    </lineage>
</organism>
<gene>
    <name evidence="1" type="ORF">LCGC14_1801870</name>
</gene>
<protein>
    <submittedName>
        <fullName evidence="1">Uncharacterized protein</fullName>
    </submittedName>
</protein>
<dbReference type="EMBL" id="LAZR01017372">
    <property type="protein sequence ID" value="KKM00693.1"/>
    <property type="molecule type" value="Genomic_DNA"/>
</dbReference>